<dbReference type="AlphaFoldDB" id="A0A8J3VPA2"/>
<protein>
    <submittedName>
        <fullName evidence="3">Uncharacterized protein</fullName>
    </submittedName>
</protein>
<name>A0A8J3VPA2_9ACTN</name>
<keyword evidence="4" id="KW-1185">Reference proteome</keyword>
<keyword evidence="2" id="KW-0472">Membrane</keyword>
<evidence type="ECO:0000256" key="2">
    <source>
        <dbReference type="SAM" id="Phobius"/>
    </source>
</evidence>
<gene>
    <name evidence="3" type="ORF">Raf01_13380</name>
</gene>
<comment type="caution">
    <text evidence="3">The sequence shown here is derived from an EMBL/GenBank/DDBJ whole genome shotgun (WGS) entry which is preliminary data.</text>
</comment>
<dbReference type="EMBL" id="BONZ01000013">
    <property type="protein sequence ID" value="GIH13166.1"/>
    <property type="molecule type" value="Genomic_DNA"/>
</dbReference>
<feature type="compositionally biased region" description="Basic and acidic residues" evidence="1">
    <location>
        <begin position="1"/>
        <end position="29"/>
    </location>
</feature>
<feature type="region of interest" description="Disordered" evidence="1">
    <location>
        <begin position="80"/>
        <end position="102"/>
    </location>
</feature>
<keyword evidence="2" id="KW-1133">Transmembrane helix</keyword>
<reference evidence="3" key="1">
    <citation type="submission" date="2021-01" db="EMBL/GenBank/DDBJ databases">
        <title>Whole genome shotgun sequence of Rugosimonospora africana NBRC 104875.</title>
        <authorList>
            <person name="Komaki H."/>
            <person name="Tamura T."/>
        </authorList>
    </citation>
    <scope>NUCLEOTIDE SEQUENCE</scope>
    <source>
        <strain evidence="3">NBRC 104875</strain>
    </source>
</reference>
<feature type="transmembrane region" description="Helical" evidence="2">
    <location>
        <begin position="48"/>
        <end position="71"/>
    </location>
</feature>
<keyword evidence="2" id="KW-0812">Transmembrane</keyword>
<evidence type="ECO:0000313" key="3">
    <source>
        <dbReference type="EMBL" id="GIH13166.1"/>
    </source>
</evidence>
<feature type="region of interest" description="Disordered" evidence="1">
    <location>
        <begin position="1"/>
        <end position="42"/>
    </location>
</feature>
<evidence type="ECO:0000313" key="4">
    <source>
        <dbReference type="Proteomes" id="UP000642748"/>
    </source>
</evidence>
<sequence length="177" mass="18547">MSEHGRGDRQPDWPSDPWRRDDNSYRDDPPTVSAAAGPRRAANGSSGLVITLATVLVLVLCGGGALALYLMHSKNSASDARSTQAGTASGAPGARASATPSYDASGIVKGQCVANDGTEDAPKLRVVTCSPGSFLVLARLVGTADTNRCTMVPGSTHDFFYQTTQSTRDFVLCLKKQ</sequence>
<accession>A0A8J3VPA2</accession>
<evidence type="ECO:0000256" key="1">
    <source>
        <dbReference type="SAM" id="MobiDB-lite"/>
    </source>
</evidence>
<organism evidence="3 4">
    <name type="scientific">Rugosimonospora africana</name>
    <dbReference type="NCBI Taxonomy" id="556532"/>
    <lineage>
        <taxon>Bacteria</taxon>
        <taxon>Bacillati</taxon>
        <taxon>Actinomycetota</taxon>
        <taxon>Actinomycetes</taxon>
        <taxon>Micromonosporales</taxon>
        <taxon>Micromonosporaceae</taxon>
        <taxon>Rugosimonospora</taxon>
    </lineage>
</organism>
<dbReference type="Proteomes" id="UP000642748">
    <property type="component" value="Unassembled WGS sequence"/>
</dbReference>
<proteinExistence type="predicted"/>